<comment type="catalytic activity">
    <reaction evidence="4">
        <text>Couples ATP hydrolysis with the unwinding of duplex DNA by translocating in the 3'-5' direction.</text>
        <dbReference type="EC" id="5.6.2.4"/>
    </reaction>
</comment>
<dbReference type="Gene3D" id="1.10.10.10">
    <property type="entry name" value="Winged helix-like DNA-binding domain superfamily/Winged helix DNA-binding domain"/>
    <property type="match status" value="1"/>
</dbReference>
<dbReference type="SMART" id="SM00490">
    <property type="entry name" value="HELICc"/>
    <property type="match status" value="1"/>
</dbReference>
<sequence length="411" mass="46460">MLFLTATCTLGTAEKLRAIITPSELQIIRSNKIYRPDLKLEIISKPSRKEKLIQAIISVIDSITNGRIIIYSASISDCITVGQLLIKHYVSQNIGIYHGSMKSADRDITLKLWKDGEIRFMSATNAFGMGINVSDVRAIIHTTFPMSLDSFIQEIGRAGCDGNGGHNIIFFSRADLRTLTLILYGGRESIQENIEISQEFDESTSLTEMVAPTNQKKHLKEKRKQLLEMVHYCENKLECRQQLAYQIFTWPGDPNIPECNNCDNCCRSEAISTEWRNVSNEVNWIVRIIDQLIKRVTSRDPKLLRISRNDIADCFMGSKGKNAVSKDLSSIEGYGVSSESCSIFNEDCLYLIDSLILAEIITEEVDIKYSKEAKSLSYSSSLVDLKENALNFVTTLEWKLLTRVSKKRKVT</sequence>
<dbReference type="GO" id="GO:0009378">
    <property type="term" value="F:four-way junction helicase activity"/>
    <property type="evidence" value="ECO:0007669"/>
    <property type="project" value="TreeGrafter"/>
</dbReference>
<dbReference type="GO" id="GO:0005694">
    <property type="term" value="C:chromosome"/>
    <property type="evidence" value="ECO:0007669"/>
    <property type="project" value="TreeGrafter"/>
</dbReference>
<evidence type="ECO:0000313" key="7">
    <source>
        <dbReference type="EMBL" id="RIB06467.1"/>
    </source>
</evidence>
<dbReference type="Pfam" id="PF00271">
    <property type="entry name" value="Helicase_C"/>
    <property type="match status" value="1"/>
</dbReference>
<evidence type="ECO:0000256" key="5">
    <source>
        <dbReference type="ARBA" id="ARBA00034808"/>
    </source>
</evidence>
<reference evidence="7 8" key="1">
    <citation type="submission" date="2018-06" db="EMBL/GenBank/DDBJ databases">
        <title>Comparative genomics reveals the genomic features of Rhizophagus irregularis, R. cerebriforme, R. diaphanum and Gigaspora rosea, and their symbiotic lifestyle signature.</title>
        <authorList>
            <person name="Morin E."/>
            <person name="San Clemente H."/>
            <person name="Chen E.C.H."/>
            <person name="De La Providencia I."/>
            <person name="Hainaut M."/>
            <person name="Kuo A."/>
            <person name="Kohler A."/>
            <person name="Murat C."/>
            <person name="Tang N."/>
            <person name="Roy S."/>
            <person name="Loubradou J."/>
            <person name="Henrissat B."/>
            <person name="Grigoriev I.V."/>
            <person name="Corradi N."/>
            <person name="Roux C."/>
            <person name="Martin F.M."/>
        </authorList>
    </citation>
    <scope>NUCLEOTIDE SEQUENCE [LARGE SCALE GENOMIC DNA]</scope>
    <source>
        <strain evidence="7 8">DAOM 194757</strain>
    </source>
</reference>
<dbReference type="EMBL" id="QKWP01001809">
    <property type="protein sequence ID" value="RIB06467.1"/>
    <property type="molecule type" value="Genomic_DNA"/>
</dbReference>
<protein>
    <recommendedName>
        <fullName evidence="5">DNA 3'-5' helicase</fullName>
        <ecNumber evidence="5">5.6.2.4</ecNumber>
    </recommendedName>
</protein>
<evidence type="ECO:0000256" key="4">
    <source>
        <dbReference type="ARBA" id="ARBA00034617"/>
    </source>
</evidence>
<name>A0A397UBP6_9GLOM</name>
<dbReference type="SUPFAM" id="SSF52540">
    <property type="entry name" value="P-loop containing nucleoside triphosphate hydrolases"/>
    <property type="match status" value="1"/>
</dbReference>
<dbReference type="Gene3D" id="3.40.50.300">
    <property type="entry name" value="P-loop containing nucleotide triphosphate hydrolases"/>
    <property type="match status" value="1"/>
</dbReference>
<keyword evidence="7" id="KW-0378">Hydrolase</keyword>
<feature type="domain" description="Helicase C-terminal" evidence="6">
    <location>
        <begin position="51"/>
        <end position="208"/>
    </location>
</feature>
<dbReference type="GO" id="GO:0043138">
    <property type="term" value="F:3'-5' DNA helicase activity"/>
    <property type="evidence" value="ECO:0007669"/>
    <property type="project" value="UniProtKB-EC"/>
</dbReference>
<dbReference type="PANTHER" id="PTHR13710">
    <property type="entry name" value="DNA HELICASE RECQ FAMILY MEMBER"/>
    <property type="match status" value="1"/>
</dbReference>
<dbReference type="InterPro" id="IPR036388">
    <property type="entry name" value="WH-like_DNA-bd_sf"/>
</dbReference>
<dbReference type="GO" id="GO:0000724">
    <property type="term" value="P:double-strand break repair via homologous recombination"/>
    <property type="evidence" value="ECO:0007669"/>
    <property type="project" value="TreeGrafter"/>
</dbReference>
<organism evidence="7 8">
    <name type="scientific">Gigaspora rosea</name>
    <dbReference type="NCBI Taxonomy" id="44941"/>
    <lineage>
        <taxon>Eukaryota</taxon>
        <taxon>Fungi</taxon>
        <taxon>Fungi incertae sedis</taxon>
        <taxon>Mucoromycota</taxon>
        <taxon>Glomeromycotina</taxon>
        <taxon>Glomeromycetes</taxon>
        <taxon>Diversisporales</taxon>
        <taxon>Gigasporaceae</taxon>
        <taxon>Gigaspora</taxon>
    </lineage>
</organism>
<dbReference type="InterPro" id="IPR027417">
    <property type="entry name" value="P-loop_NTPase"/>
</dbReference>
<dbReference type="AlphaFoldDB" id="A0A397UBP6"/>
<dbReference type="GO" id="GO:0005737">
    <property type="term" value="C:cytoplasm"/>
    <property type="evidence" value="ECO:0007669"/>
    <property type="project" value="TreeGrafter"/>
</dbReference>
<dbReference type="OrthoDB" id="10261556at2759"/>
<evidence type="ECO:0000256" key="1">
    <source>
        <dbReference type="ARBA" id="ARBA00005446"/>
    </source>
</evidence>
<dbReference type="PANTHER" id="PTHR13710:SF105">
    <property type="entry name" value="ATP-DEPENDENT DNA HELICASE Q1"/>
    <property type="match status" value="1"/>
</dbReference>
<accession>A0A397UBP6</accession>
<keyword evidence="2" id="KW-0238">DNA-binding</keyword>
<dbReference type="InterPro" id="IPR001650">
    <property type="entry name" value="Helicase_C-like"/>
</dbReference>
<dbReference type="PROSITE" id="PS51194">
    <property type="entry name" value="HELICASE_CTER"/>
    <property type="match status" value="1"/>
</dbReference>
<evidence type="ECO:0000256" key="3">
    <source>
        <dbReference type="ARBA" id="ARBA00023235"/>
    </source>
</evidence>
<dbReference type="EC" id="5.6.2.4" evidence="5"/>
<dbReference type="InterPro" id="IPR032284">
    <property type="entry name" value="RecQ_Zn-bd"/>
</dbReference>
<keyword evidence="3" id="KW-0413">Isomerase</keyword>
<keyword evidence="8" id="KW-1185">Reference proteome</keyword>
<comment type="similarity">
    <text evidence="1">Belongs to the helicase family. RecQ subfamily.</text>
</comment>
<dbReference type="GO" id="GO:0016787">
    <property type="term" value="F:hydrolase activity"/>
    <property type="evidence" value="ECO:0007669"/>
    <property type="project" value="UniProtKB-KW"/>
</dbReference>
<evidence type="ECO:0000313" key="8">
    <source>
        <dbReference type="Proteomes" id="UP000266673"/>
    </source>
</evidence>
<proteinExistence type="inferred from homology"/>
<comment type="caution">
    <text evidence="7">The sequence shown here is derived from an EMBL/GenBank/DDBJ whole genome shotgun (WGS) entry which is preliminary data.</text>
</comment>
<dbReference type="Proteomes" id="UP000266673">
    <property type="component" value="Unassembled WGS sequence"/>
</dbReference>
<dbReference type="GO" id="GO:0003677">
    <property type="term" value="F:DNA binding"/>
    <property type="evidence" value="ECO:0007669"/>
    <property type="project" value="UniProtKB-KW"/>
</dbReference>
<gene>
    <name evidence="7" type="ORF">C2G38_2148024</name>
</gene>
<dbReference type="STRING" id="44941.A0A397UBP6"/>
<dbReference type="Pfam" id="PF16124">
    <property type="entry name" value="RecQ_Zn_bind"/>
    <property type="match status" value="1"/>
</dbReference>
<evidence type="ECO:0000256" key="2">
    <source>
        <dbReference type="ARBA" id="ARBA00023125"/>
    </source>
</evidence>
<evidence type="ECO:0000259" key="6">
    <source>
        <dbReference type="PROSITE" id="PS51194"/>
    </source>
</evidence>